<organism evidence="2 3">
    <name type="scientific">Nepenthes gracilis</name>
    <name type="common">Slender pitcher plant</name>
    <dbReference type="NCBI Taxonomy" id="150966"/>
    <lineage>
        <taxon>Eukaryota</taxon>
        <taxon>Viridiplantae</taxon>
        <taxon>Streptophyta</taxon>
        <taxon>Embryophyta</taxon>
        <taxon>Tracheophyta</taxon>
        <taxon>Spermatophyta</taxon>
        <taxon>Magnoliopsida</taxon>
        <taxon>eudicotyledons</taxon>
        <taxon>Gunneridae</taxon>
        <taxon>Pentapetalae</taxon>
        <taxon>Caryophyllales</taxon>
        <taxon>Nepenthaceae</taxon>
        <taxon>Nepenthes</taxon>
    </lineage>
</organism>
<dbReference type="AlphaFoldDB" id="A0AAD3XT09"/>
<sequence length="219" mass="23750">MSCAVIDPVESKETLPSPTLIGEASSMSSLDASKEKEVKFCDGLVERSSYGNLMIPHPPLCEAISAVEEPCHCPCAGDVLVPSSGEVPMQVVPTEDGSWGHTKPCFLKRYSLEPVVHAPLIGWFTDLLLLKVADSFAGRFAGYVGEPADLERLYPLLLAYCIFPICSFHYDAEWVAEIWFLLWYSAEGILDDDVVAGNNGCSNGFGCVLIQLGNARCLA</sequence>
<dbReference type="EMBL" id="BSYO01000016">
    <property type="protein sequence ID" value="GMH16123.1"/>
    <property type="molecule type" value="Genomic_DNA"/>
</dbReference>
<accession>A0AAD3XT09</accession>
<comment type="caution">
    <text evidence="2">The sequence shown here is derived from an EMBL/GenBank/DDBJ whole genome shotgun (WGS) entry which is preliminary data.</text>
</comment>
<proteinExistence type="predicted"/>
<evidence type="ECO:0000313" key="3">
    <source>
        <dbReference type="Proteomes" id="UP001279734"/>
    </source>
</evidence>
<evidence type="ECO:0000256" key="1">
    <source>
        <dbReference type="SAM" id="MobiDB-lite"/>
    </source>
</evidence>
<protein>
    <submittedName>
        <fullName evidence="2">Uncharacterized protein</fullName>
    </submittedName>
</protein>
<gene>
    <name evidence="2" type="ORF">Nepgr_017964</name>
</gene>
<feature type="region of interest" description="Disordered" evidence="1">
    <location>
        <begin position="1"/>
        <end position="20"/>
    </location>
</feature>
<reference evidence="2" key="1">
    <citation type="submission" date="2023-05" db="EMBL/GenBank/DDBJ databases">
        <title>Nepenthes gracilis genome sequencing.</title>
        <authorList>
            <person name="Fukushima K."/>
        </authorList>
    </citation>
    <scope>NUCLEOTIDE SEQUENCE</scope>
    <source>
        <strain evidence="2">SING2019-196</strain>
    </source>
</reference>
<name>A0AAD3XT09_NEPGR</name>
<dbReference type="Proteomes" id="UP001279734">
    <property type="component" value="Unassembled WGS sequence"/>
</dbReference>
<evidence type="ECO:0000313" key="2">
    <source>
        <dbReference type="EMBL" id="GMH16123.1"/>
    </source>
</evidence>
<keyword evidence="3" id="KW-1185">Reference proteome</keyword>